<accession>A0ABT4UGP7</accession>
<keyword evidence="7 15" id="KW-0812">Transmembrane</keyword>
<dbReference type="SUPFAM" id="SSF56519">
    <property type="entry name" value="Penicillin binding protein dimerisation domain"/>
    <property type="match status" value="1"/>
</dbReference>
<evidence type="ECO:0000256" key="11">
    <source>
        <dbReference type="ARBA" id="ARBA00022989"/>
    </source>
</evidence>
<keyword evidence="11 15" id="KW-1133">Transmembrane helix</keyword>
<evidence type="ECO:0000256" key="9">
    <source>
        <dbReference type="ARBA" id="ARBA00022960"/>
    </source>
</evidence>
<dbReference type="EC" id="3.4.16.4" evidence="18"/>
<dbReference type="InterPro" id="IPR001460">
    <property type="entry name" value="PCN-bd_Tpept"/>
</dbReference>
<dbReference type="Pfam" id="PF03717">
    <property type="entry name" value="PBP_dimer"/>
    <property type="match status" value="1"/>
</dbReference>
<keyword evidence="8 18" id="KW-0378">Hydrolase</keyword>
<dbReference type="Gene3D" id="3.40.710.10">
    <property type="entry name" value="DD-peptidase/beta-lactamase superfamily"/>
    <property type="match status" value="1"/>
</dbReference>
<dbReference type="InterPro" id="IPR050515">
    <property type="entry name" value="Beta-lactam/transpept"/>
</dbReference>
<feature type="domain" description="Penicillin-binding protein transpeptidase" evidence="16">
    <location>
        <begin position="257"/>
        <end position="587"/>
    </location>
</feature>
<evidence type="ECO:0000259" key="17">
    <source>
        <dbReference type="Pfam" id="PF03717"/>
    </source>
</evidence>
<evidence type="ECO:0000256" key="1">
    <source>
        <dbReference type="ARBA" id="ARBA00004167"/>
    </source>
</evidence>
<evidence type="ECO:0000256" key="5">
    <source>
        <dbReference type="ARBA" id="ARBA00022645"/>
    </source>
</evidence>
<evidence type="ECO:0000256" key="3">
    <source>
        <dbReference type="ARBA" id="ARBA00022475"/>
    </source>
</evidence>
<keyword evidence="3" id="KW-1003">Cell membrane</keyword>
<dbReference type="EMBL" id="JAQGEF010000004">
    <property type="protein sequence ID" value="MDA3614020.1"/>
    <property type="molecule type" value="Genomic_DNA"/>
</dbReference>
<dbReference type="Pfam" id="PF00905">
    <property type="entry name" value="Transpeptidase"/>
    <property type="match status" value="1"/>
</dbReference>
<dbReference type="GO" id="GO:0009002">
    <property type="term" value="F:serine-type D-Ala-D-Ala carboxypeptidase activity"/>
    <property type="evidence" value="ECO:0007669"/>
    <property type="project" value="UniProtKB-EC"/>
</dbReference>
<name>A0ABT4UGP7_9BACT</name>
<keyword evidence="4" id="KW-0997">Cell inner membrane</keyword>
<keyword evidence="6" id="KW-0645">Protease</keyword>
<feature type="transmembrane region" description="Helical" evidence="15">
    <location>
        <begin position="12"/>
        <end position="33"/>
    </location>
</feature>
<dbReference type="InterPro" id="IPR005311">
    <property type="entry name" value="PBP_dimer"/>
</dbReference>
<dbReference type="PANTHER" id="PTHR30627:SF2">
    <property type="entry name" value="PEPTIDOGLYCAN D,D-TRANSPEPTIDASE MRDA"/>
    <property type="match status" value="1"/>
</dbReference>
<dbReference type="InterPro" id="IPR017790">
    <property type="entry name" value="Penicillin-binding_protein_2"/>
</dbReference>
<sequence>MIENFSGRGTIIKLIFGVTFLVVIIQLVNLQLINKNYGPDSFSQSTYRKTIYPSRGLIYDKNQKLILDNTTLYDLVVIPAQLKGVDTSIILKILNIDTAEFKKRVVTAIVKNGRHRASVFEGLLDEKNYARLNEFLYKIQPGFDLIKRPVRKYPYHGAAHLLGYLGEVDTAFLRKNATEGYQQGDYAGMTGLERSYEKVLLGQRGIEYWQRDNKNRPTIRYQQGEFDTLPISGSNLYSTLDIDLQMLGEKLLKGKIGSVVAIDPRTGGVLAMVSGPSYDPALLTGAERRKHFSELFIDPKLPLYNRAITGTYSPGSTFKTLQALVALQEGVITPAYGYPCPGRYNGCGNGKPKCHGAGHAPDLRHAIATSCNPYFADVYRKILDQSKYGRVDSGLSVWDRYMYAFGFGHNLGIDLPGEKRGNIPVPNDYIKKFGVNWNSCNIISNSIGQGEVNSTVLQLANAISMMANKGWYYTPHLIDSIEGGDKFGLLEPYKKKIQAINIQDMYFEAVHQGMEDVMISGTGRSFKIDGLTMCGKTGTVQNSYKGKPQKDHSFFAAFAPRENPRIAIACMVENGGWGTTIAAPVVSLMVEKYINDTISKKREPWIDRYSNMSIIPARIQDEIKKRDSLNRVKDSIRLRKQMIKEIKDSTGITDDPDQADDSKPERKQNDKSKGDKKLFNLGYIVIKQNEEEQYSNPQLKVRTKDSDRV</sequence>
<keyword evidence="13" id="KW-0961">Cell wall biogenesis/degradation</keyword>
<comment type="caution">
    <text evidence="18">The sequence shown here is derived from an EMBL/GenBank/DDBJ whole genome shotgun (WGS) entry which is preliminary data.</text>
</comment>
<dbReference type="SUPFAM" id="SSF56601">
    <property type="entry name" value="beta-lactamase/transpeptidase-like"/>
    <property type="match status" value="1"/>
</dbReference>
<evidence type="ECO:0000256" key="2">
    <source>
        <dbReference type="ARBA" id="ARBA00004236"/>
    </source>
</evidence>
<feature type="compositionally biased region" description="Basic and acidic residues" evidence="14">
    <location>
        <begin position="660"/>
        <end position="675"/>
    </location>
</feature>
<keyword evidence="5 18" id="KW-0121">Carboxypeptidase</keyword>
<dbReference type="RefSeq" id="WP_407030350.1">
    <property type="nucleotide sequence ID" value="NZ_JAQGEF010000004.1"/>
</dbReference>
<keyword evidence="12 15" id="KW-0472">Membrane</keyword>
<keyword evidence="9" id="KW-0133">Cell shape</keyword>
<evidence type="ECO:0000256" key="8">
    <source>
        <dbReference type="ARBA" id="ARBA00022801"/>
    </source>
</evidence>
<evidence type="ECO:0000256" key="10">
    <source>
        <dbReference type="ARBA" id="ARBA00022984"/>
    </source>
</evidence>
<protein>
    <submittedName>
        <fullName evidence="18">Penicillin-binding protein 2</fullName>
        <ecNumber evidence="18">3.4.16.4</ecNumber>
    </submittedName>
</protein>
<evidence type="ECO:0000313" key="18">
    <source>
        <dbReference type="EMBL" id="MDA3614020.1"/>
    </source>
</evidence>
<dbReference type="InterPro" id="IPR036138">
    <property type="entry name" value="PBP_dimer_sf"/>
</dbReference>
<evidence type="ECO:0000256" key="12">
    <source>
        <dbReference type="ARBA" id="ARBA00023136"/>
    </source>
</evidence>
<evidence type="ECO:0000256" key="13">
    <source>
        <dbReference type="ARBA" id="ARBA00023316"/>
    </source>
</evidence>
<keyword evidence="10" id="KW-0573">Peptidoglycan synthesis</keyword>
<keyword evidence="19" id="KW-1185">Reference proteome</keyword>
<evidence type="ECO:0000256" key="7">
    <source>
        <dbReference type="ARBA" id="ARBA00022692"/>
    </source>
</evidence>
<evidence type="ECO:0000256" key="6">
    <source>
        <dbReference type="ARBA" id="ARBA00022670"/>
    </source>
</evidence>
<dbReference type="Gene3D" id="3.90.1310.10">
    <property type="entry name" value="Penicillin-binding protein 2a (Domain 2)"/>
    <property type="match status" value="1"/>
</dbReference>
<organism evidence="18 19">
    <name type="scientific">Polluticaenibacter yanchengensis</name>
    <dbReference type="NCBI Taxonomy" id="3014562"/>
    <lineage>
        <taxon>Bacteria</taxon>
        <taxon>Pseudomonadati</taxon>
        <taxon>Bacteroidota</taxon>
        <taxon>Chitinophagia</taxon>
        <taxon>Chitinophagales</taxon>
        <taxon>Chitinophagaceae</taxon>
        <taxon>Polluticaenibacter</taxon>
    </lineage>
</organism>
<gene>
    <name evidence="18" type="primary">mrdA</name>
    <name evidence="18" type="ORF">O3P16_04330</name>
</gene>
<feature type="region of interest" description="Disordered" evidence="14">
    <location>
        <begin position="647"/>
        <end position="675"/>
    </location>
</feature>
<feature type="domain" description="Penicillin-binding protein dimerisation" evidence="17">
    <location>
        <begin position="51"/>
        <end position="217"/>
    </location>
</feature>
<evidence type="ECO:0000259" key="16">
    <source>
        <dbReference type="Pfam" id="PF00905"/>
    </source>
</evidence>
<dbReference type="Proteomes" id="UP001210231">
    <property type="component" value="Unassembled WGS sequence"/>
</dbReference>
<dbReference type="Gene3D" id="3.30.1390.30">
    <property type="entry name" value="Penicillin-binding protein 2a, domain 3"/>
    <property type="match status" value="1"/>
</dbReference>
<dbReference type="InterPro" id="IPR012338">
    <property type="entry name" value="Beta-lactam/transpept-like"/>
</dbReference>
<dbReference type="NCBIfam" id="TIGR03423">
    <property type="entry name" value="pbp2_mrdA"/>
    <property type="match status" value="1"/>
</dbReference>
<reference evidence="18 19" key="1">
    <citation type="submission" date="2022-12" db="EMBL/GenBank/DDBJ databases">
        <title>Chitinophagaceae gen. sp. nov., a new member of the family Chitinophagaceae, isolated from soil in a chemical factory.</title>
        <authorList>
            <person name="Ke Z."/>
        </authorList>
    </citation>
    <scope>NUCLEOTIDE SEQUENCE [LARGE SCALE GENOMIC DNA]</scope>
    <source>
        <strain evidence="18 19">LY-5</strain>
    </source>
</reference>
<evidence type="ECO:0000256" key="14">
    <source>
        <dbReference type="SAM" id="MobiDB-lite"/>
    </source>
</evidence>
<evidence type="ECO:0000256" key="4">
    <source>
        <dbReference type="ARBA" id="ARBA00022519"/>
    </source>
</evidence>
<evidence type="ECO:0000313" key="19">
    <source>
        <dbReference type="Proteomes" id="UP001210231"/>
    </source>
</evidence>
<evidence type="ECO:0000256" key="15">
    <source>
        <dbReference type="SAM" id="Phobius"/>
    </source>
</evidence>
<proteinExistence type="predicted"/>
<comment type="subcellular location">
    <subcellularLocation>
        <location evidence="2">Cell membrane</location>
    </subcellularLocation>
    <subcellularLocation>
        <location evidence="1">Membrane</location>
        <topology evidence="1">Single-pass membrane protein</topology>
    </subcellularLocation>
</comment>
<dbReference type="PANTHER" id="PTHR30627">
    <property type="entry name" value="PEPTIDOGLYCAN D,D-TRANSPEPTIDASE"/>
    <property type="match status" value="1"/>
</dbReference>